<proteinExistence type="predicted"/>
<comment type="caution">
    <text evidence="1">The sequence shown here is derived from an EMBL/GenBank/DDBJ whole genome shotgun (WGS) entry which is preliminary data.</text>
</comment>
<dbReference type="Proteomes" id="UP001474181">
    <property type="component" value="Unassembled WGS sequence"/>
</dbReference>
<organism evidence="1 2">
    <name type="scientific">Streptomyces hyaluromycini</name>
    <dbReference type="NCBI Taxonomy" id="1377993"/>
    <lineage>
        <taxon>Bacteria</taxon>
        <taxon>Bacillati</taxon>
        <taxon>Actinomycetota</taxon>
        <taxon>Actinomycetes</taxon>
        <taxon>Kitasatosporales</taxon>
        <taxon>Streptomycetaceae</taxon>
        <taxon>Streptomyces</taxon>
    </lineage>
</organism>
<gene>
    <name evidence="1" type="ORF">ABT404_06460</name>
</gene>
<reference evidence="1 2" key="1">
    <citation type="submission" date="2024-06" db="EMBL/GenBank/DDBJ databases">
        <title>The Natural Products Discovery Center: Release of the First 8490 Sequenced Strains for Exploring Actinobacteria Biosynthetic Diversity.</title>
        <authorList>
            <person name="Kalkreuter E."/>
            <person name="Kautsar S.A."/>
            <person name="Yang D."/>
            <person name="Bader C.D."/>
            <person name="Teijaro C.N."/>
            <person name="Fluegel L."/>
            <person name="Davis C.M."/>
            <person name="Simpson J.R."/>
            <person name="Lauterbach L."/>
            <person name="Steele A.D."/>
            <person name="Gui C."/>
            <person name="Meng S."/>
            <person name="Li G."/>
            <person name="Viehrig K."/>
            <person name="Ye F."/>
            <person name="Su P."/>
            <person name="Kiefer A.F."/>
            <person name="Nichols A."/>
            <person name="Cepeda A.J."/>
            <person name="Yan W."/>
            <person name="Fan B."/>
            <person name="Jiang Y."/>
            <person name="Adhikari A."/>
            <person name="Zheng C.-J."/>
            <person name="Schuster L."/>
            <person name="Cowan T.M."/>
            <person name="Smanski M.J."/>
            <person name="Chevrette M.G."/>
            <person name="De Carvalho L.P.S."/>
            <person name="Shen B."/>
        </authorList>
    </citation>
    <scope>NUCLEOTIDE SEQUENCE [LARGE SCALE GENOMIC DNA]</scope>
    <source>
        <strain evidence="1 2">NPDC000234</strain>
    </source>
</reference>
<evidence type="ECO:0000313" key="1">
    <source>
        <dbReference type="EMBL" id="MER7179112.1"/>
    </source>
</evidence>
<protein>
    <recommendedName>
        <fullName evidence="3">Helicase XPB/Ssl2 N-terminal domain-containing protein</fullName>
    </recommendedName>
</protein>
<sequence length="624" mass="68904">MNTDHTTLAERVAFFRRHLVDGEPEQLRAAYLAVPESGQPVVQGTTAAALALQWRQDNNGLFLPASLQPPAPIDVTAVYLTAQEILGAPLAPGTLIEHLQGLLVQDVLRFCAGVLNTARHSGLSTHDVDHYFSDQWFAPLTRRRVLNLLRDATRRLIAPQALMLLARSALEISPDSAPDHGADGPRVVGALLAVMQQLSEQTHHGSNVITDQPGDLGRELIANQHFHQPTSIAGILARYARRWLQLPAERSNEPGTIDLARAYEACTGLPLSDLAVVAAGMWALTSNTGILTADQLEKVPLPVDRITAVLDLISIDLPGMRQAVGAERPEGRTEWSFDPLQQWPVIRLPDGELLILERNGLIQRAFGWMPLFDIEFPPLEPGDPKKHKKFARQAKNTLAHFSEIYVSEVLHSITQDGTVRRVYDDLQLKQAFEAKGQRIADAAIDYPGTWLVIEVTTTRLRRAAVHGVSADVQVEDFDKLIEELDQIDATIAALRRDETALTGVPAPARRRYQPLLVLPEGFPVNPITLTVIRERARARGLLTAPDTDPIEIVDIDELEMVEAIQEESSGSLLDILHRKQSSGLRNAALRDYIILGQRLTPKPPARQRDLLDTALAPLVSRLPR</sequence>
<dbReference type="RefSeq" id="WP_350778026.1">
    <property type="nucleotide sequence ID" value="NZ_JBEPEK010000030.1"/>
</dbReference>
<accession>A0ABV1WQH6</accession>
<evidence type="ECO:0000313" key="2">
    <source>
        <dbReference type="Proteomes" id="UP001474181"/>
    </source>
</evidence>
<name>A0ABV1WQH6_9ACTN</name>
<dbReference type="EMBL" id="JBEPEK010000030">
    <property type="protein sequence ID" value="MER7179112.1"/>
    <property type="molecule type" value="Genomic_DNA"/>
</dbReference>
<keyword evidence="2" id="KW-1185">Reference proteome</keyword>
<evidence type="ECO:0008006" key="3">
    <source>
        <dbReference type="Google" id="ProtNLM"/>
    </source>
</evidence>